<reference evidence="2" key="2">
    <citation type="journal article" date="2015" name="Data Brief">
        <title>Shoot transcriptome of the giant reed, Arundo donax.</title>
        <authorList>
            <person name="Barrero R.A."/>
            <person name="Guerrero F.D."/>
            <person name="Moolhuijzen P."/>
            <person name="Goolsby J.A."/>
            <person name="Tidwell J."/>
            <person name="Bellgard S.E."/>
            <person name="Bellgard M.I."/>
        </authorList>
    </citation>
    <scope>NUCLEOTIDE SEQUENCE</scope>
    <source>
        <tissue evidence="2">Shoot tissue taken approximately 20 cm above the soil surface</tissue>
    </source>
</reference>
<dbReference type="EMBL" id="GBRH01208512">
    <property type="protein sequence ID" value="JAD89383.1"/>
    <property type="molecule type" value="Transcribed_RNA"/>
</dbReference>
<dbReference type="AlphaFoldDB" id="A0A0A9DRR5"/>
<evidence type="ECO:0000313" key="2">
    <source>
        <dbReference type="EMBL" id="JAD89383.1"/>
    </source>
</evidence>
<feature type="compositionally biased region" description="Low complexity" evidence="1">
    <location>
        <begin position="10"/>
        <end position="23"/>
    </location>
</feature>
<feature type="region of interest" description="Disordered" evidence="1">
    <location>
        <begin position="1"/>
        <end position="26"/>
    </location>
</feature>
<name>A0A0A9DRR5_ARUDO</name>
<sequence length="83" mass="8993">MGKTLQIAVRSRSSGGSRTSPSTILSRTSKWTVRPRTITLGNSKLGRVSNSGGSCLLVRLLCSETMPVGDVDRCSCCRPPRRR</sequence>
<protein>
    <submittedName>
        <fullName evidence="2">Uncharacterized protein</fullName>
    </submittedName>
</protein>
<evidence type="ECO:0000256" key="1">
    <source>
        <dbReference type="SAM" id="MobiDB-lite"/>
    </source>
</evidence>
<proteinExistence type="predicted"/>
<accession>A0A0A9DRR5</accession>
<organism evidence="2">
    <name type="scientific">Arundo donax</name>
    <name type="common">Giant reed</name>
    <name type="synonym">Donax arundinaceus</name>
    <dbReference type="NCBI Taxonomy" id="35708"/>
    <lineage>
        <taxon>Eukaryota</taxon>
        <taxon>Viridiplantae</taxon>
        <taxon>Streptophyta</taxon>
        <taxon>Embryophyta</taxon>
        <taxon>Tracheophyta</taxon>
        <taxon>Spermatophyta</taxon>
        <taxon>Magnoliopsida</taxon>
        <taxon>Liliopsida</taxon>
        <taxon>Poales</taxon>
        <taxon>Poaceae</taxon>
        <taxon>PACMAD clade</taxon>
        <taxon>Arundinoideae</taxon>
        <taxon>Arundineae</taxon>
        <taxon>Arundo</taxon>
    </lineage>
</organism>
<reference evidence="2" key="1">
    <citation type="submission" date="2014-09" db="EMBL/GenBank/DDBJ databases">
        <authorList>
            <person name="Magalhaes I.L.F."/>
            <person name="Oliveira U."/>
            <person name="Santos F.R."/>
            <person name="Vidigal T.H.D.A."/>
            <person name="Brescovit A.D."/>
            <person name="Santos A.J."/>
        </authorList>
    </citation>
    <scope>NUCLEOTIDE SEQUENCE</scope>
    <source>
        <tissue evidence="2">Shoot tissue taken approximately 20 cm above the soil surface</tissue>
    </source>
</reference>